<dbReference type="GO" id="GO:0005840">
    <property type="term" value="C:ribosome"/>
    <property type="evidence" value="ECO:0007669"/>
    <property type="project" value="UniProtKB-KW"/>
</dbReference>
<dbReference type="FunFam" id="3.30.1490.10:FF:000001">
    <property type="entry name" value="30S ribosomal protein S8"/>
    <property type="match status" value="1"/>
</dbReference>
<comment type="caution">
    <text evidence="7">The sequence shown here is derived from an EMBL/GenBank/DDBJ whole genome shotgun (WGS) entry which is preliminary data.</text>
</comment>
<dbReference type="GO" id="GO:1990904">
    <property type="term" value="C:ribonucleoprotein complex"/>
    <property type="evidence" value="ECO:0007669"/>
    <property type="project" value="UniProtKB-KW"/>
</dbReference>
<evidence type="ECO:0000256" key="3">
    <source>
        <dbReference type="ARBA" id="ARBA00023274"/>
    </source>
</evidence>
<reference evidence="7 8" key="1">
    <citation type="journal article" date="2016" name="Nat. Commun.">
        <title>Thousands of microbial genomes shed light on interconnected biogeochemical processes in an aquifer system.</title>
        <authorList>
            <person name="Anantharaman K."/>
            <person name="Brown C.T."/>
            <person name="Hug L.A."/>
            <person name="Sharon I."/>
            <person name="Castelle C.J."/>
            <person name="Probst A.J."/>
            <person name="Thomas B.C."/>
            <person name="Singh A."/>
            <person name="Wilkins M.J."/>
            <person name="Karaoz U."/>
            <person name="Brodie E.L."/>
            <person name="Williams K.H."/>
            <person name="Hubbard S.S."/>
            <person name="Banfield J.F."/>
        </authorList>
    </citation>
    <scope>NUCLEOTIDE SEQUENCE [LARGE SCALE GENOMIC DNA]</scope>
</reference>
<evidence type="ECO:0000256" key="6">
    <source>
        <dbReference type="RuleBase" id="RU003660"/>
    </source>
</evidence>
<proteinExistence type="inferred from homology"/>
<dbReference type="PANTHER" id="PTHR11758">
    <property type="entry name" value="40S RIBOSOMAL PROTEIN S15A"/>
    <property type="match status" value="1"/>
</dbReference>
<dbReference type="InterPro" id="IPR000630">
    <property type="entry name" value="Ribosomal_uS8"/>
</dbReference>
<dbReference type="Gene3D" id="3.30.1490.10">
    <property type="match status" value="1"/>
</dbReference>
<protein>
    <recommendedName>
        <fullName evidence="4">Small ribosomal subunit protein uS8</fullName>
    </recommendedName>
    <alternativeName>
        <fullName evidence="5">30S ribosomal protein S8</fullName>
    </alternativeName>
</protein>
<accession>A0A1G2LD37</accession>
<dbReference type="GO" id="GO:0005737">
    <property type="term" value="C:cytoplasm"/>
    <property type="evidence" value="ECO:0007669"/>
    <property type="project" value="UniProtKB-ARBA"/>
</dbReference>
<evidence type="ECO:0000256" key="4">
    <source>
        <dbReference type="ARBA" id="ARBA00035258"/>
    </source>
</evidence>
<dbReference type="PROSITE" id="PS00053">
    <property type="entry name" value="RIBOSOMAL_S8"/>
    <property type="match status" value="1"/>
</dbReference>
<evidence type="ECO:0000313" key="8">
    <source>
        <dbReference type="Proteomes" id="UP000178977"/>
    </source>
</evidence>
<gene>
    <name evidence="7" type="ORF">A3A44_01630</name>
</gene>
<evidence type="ECO:0000256" key="1">
    <source>
        <dbReference type="ARBA" id="ARBA00006471"/>
    </source>
</evidence>
<dbReference type="SUPFAM" id="SSF56047">
    <property type="entry name" value="Ribosomal protein S8"/>
    <property type="match status" value="1"/>
</dbReference>
<dbReference type="Gene3D" id="3.30.1370.30">
    <property type="match status" value="1"/>
</dbReference>
<sequence>MDPIADFFIRIKNGYRAKKPAVLIPFSQLKAEITRVLEARGYIGAIEKKGRKVRKFLEIGLLYPDGAPALGGVRLISKPSRRIYLKRNEIRPVRQGHGLLVISTSRGVMSGEDARKAGVGGVAIAEVW</sequence>
<dbReference type="Pfam" id="PF00410">
    <property type="entry name" value="Ribosomal_S8"/>
    <property type="match status" value="1"/>
</dbReference>
<name>A0A1G2LD37_9BACT</name>
<evidence type="ECO:0000256" key="5">
    <source>
        <dbReference type="ARBA" id="ARBA00035525"/>
    </source>
</evidence>
<keyword evidence="3 6" id="KW-0687">Ribonucleoprotein</keyword>
<dbReference type="STRING" id="1802281.A3A44_01630"/>
<dbReference type="InterPro" id="IPR035987">
    <property type="entry name" value="Ribosomal_uS8_sf"/>
</dbReference>
<dbReference type="GO" id="GO:0003735">
    <property type="term" value="F:structural constituent of ribosome"/>
    <property type="evidence" value="ECO:0007669"/>
    <property type="project" value="InterPro"/>
</dbReference>
<dbReference type="AlphaFoldDB" id="A0A1G2LD37"/>
<evidence type="ECO:0000256" key="2">
    <source>
        <dbReference type="ARBA" id="ARBA00022980"/>
    </source>
</evidence>
<organism evidence="7 8">
    <name type="scientific">Candidatus Sungbacteria bacterium RIFCSPLOWO2_01_FULL_60_25</name>
    <dbReference type="NCBI Taxonomy" id="1802281"/>
    <lineage>
        <taxon>Bacteria</taxon>
        <taxon>Candidatus Sungiibacteriota</taxon>
    </lineage>
</organism>
<keyword evidence="2 6" id="KW-0689">Ribosomal protein</keyword>
<dbReference type="GO" id="GO:0006412">
    <property type="term" value="P:translation"/>
    <property type="evidence" value="ECO:0007669"/>
    <property type="project" value="InterPro"/>
</dbReference>
<dbReference type="Proteomes" id="UP000178977">
    <property type="component" value="Unassembled WGS sequence"/>
</dbReference>
<dbReference type="InterPro" id="IPR047863">
    <property type="entry name" value="Ribosomal_uS8_CS"/>
</dbReference>
<dbReference type="EMBL" id="MHQT01000022">
    <property type="protein sequence ID" value="OHA09555.1"/>
    <property type="molecule type" value="Genomic_DNA"/>
</dbReference>
<comment type="similarity">
    <text evidence="1 6">Belongs to the universal ribosomal protein uS8 family.</text>
</comment>
<evidence type="ECO:0000313" key="7">
    <source>
        <dbReference type="EMBL" id="OHA09555.1"/>
    </source>
</evidence>
<dbReference type="NCBIfam" id="NF001109">
    <property type="entry name" value="PRK00136.1"/>
    <property type="match status" value="1"/>
</dbReference>